<comment type="similarity">
    <text evidence="2">Belongs to the autoinducer-2 exporter (AI-2E) (TC 2.A.86) family.</text>
</comment>
<feature type="transmembrane region" description="Helical" evidence="6">
    <location>
        <begin position="223"/>
        <end position="248"/>
    </location>
</feature>
<sequence>MNRENADRVVRFFIVVIVAAASLLFIYYASKVIYPFIIALIIAIAINPVVGMLEKKWKFPRTLAVLTTLILLIGIFTGLITLLIAEIVAGASYLATVVPEHVATLIRYLEKLFASQVIPFYNKLAGMFQSLDSGQKDTIMNSIDETGGRITESVTAFLQNFFLNLPGLVSWIPNAATVIIFSLLATFFISKDWYRLTALANRLLPGKVKSSGTRVFADLKKALFGFVKAQITLISITLVIVLVGLLILRVNYAITIALILGLLDLLPYLGTGTVFVPWIIYEAVTGNFGLAVGLGILYTVVIVQRQLMEPKILSSNIGLNPLGTLISLFVGFKLIGFLGLILGPVTLVLLTTLHNANVFRDIWAYIMGKPPKIIK</sequence>
<feature type="transmembrane region" description="Helical" evidence="6">
    <location>
        <begin position="325"/>
        <end position="350"/>
    </location>
</feature>
<evidence type="ECO:0000313" key="8">
    <source>
        <dbReference type="Proteomes" id="UP000273811"/>
    </source>
</evidence>
<dbReference type="InterPro" id="IPR014227">
    <property type="entry name" value="YtvI-like"/>
</dbReference>
<dbReference type="PANTHER" id="PTHR21716:SF68">
    <property type="entry name" value="TRANSPORT PROTEIN YTVI-RELATED"/>
    <property type="match status" value="1"/>
</dbReference>
<feature type="transmembrane region" description="Helical" evidence="6">
    <location>
        <begin position="168"/>
        <end position="189"/>
    </location>
</feature>
<protein>
    <submittedName>
        <fullName evidence="7">Sporulation integral membrane protein YtvI</fullName>
    </submittedName>
</protein>
<evidence type="ECO:0000256" key="2">
    <source>
        <dbReference type="ARBA" id="ARBA00009773"/>
    </source>
</evidence>
<evidence type="ECO:0000313" key="7">
    <source>
        <dbReference type="EMBL" id="RWR05317.1"/>
    </source>
</evidence>
<accession>A0A443IKH5</accession>
<feature type="transmembrane region" description="Helical" evidence="6">
    <location>
        <begin position="288"/>
        <end position="305"/>
    </location>
</feature>
<feature type="transmembrane region" description="Helical" evidence="6">
    <location>
        <begin position="33"/>
        <end position="51"/>
    </location>
</feature>
<comment type="subcellular location">
    <subcellularLocation>
        <location evidence="1">Membrane</location>
        <topology evidence="1">Multi-pass membrane protein</topology>
    </subcellularLocation>
</comment>
<dbReference type="Proteomes" id="UP000273811">
    <property type="component" value="Unassembled WGS sequence"/>
</dbReference>
<dbReference type="EMBL" id="QYTU02000045">
    <property type="protein sequence ID" value="RWR05317.1"/>
    <property type="molecule type" value="Genomic_DNA"/>
</dbReference>
<keyword evidence="5 6" id="KW-0472">Membrane</keyword>
<dbReference type="InterPro" id="IPR002549">
    <property type="entry name" value="AI-2E-like"/>
</dbReference>
<dbReference type="RefSeq" id="WP_120075341.1">
    <property type="nucleotide sequence ID" value="NZ_CP126113.1"/>
</dbReference>
<feature type="transmembrane region" description="Helical" evidence="6">
    <location>
        <begin position="9"/>
        <end position="27"/>
    </location>
</feature>
<dbReference type="GO" id="GO:0055085">
    <property type="term" value="P:transmembrane transport"/>
    <property type="evidence" value="ECO:0007669"/>
    <property type="project" value="TreeGrafter"/>
</dbReference>
<gene>
    <name evidence="7" type="primary">ytvI</name>
    <name evidence="7" type="ORF">D4N35_015585</name>
</gene>
<keyword evidence="8" id="KW-1185">Reference proteome</keyword>
<feature type="transmembrane region" description="Helical" evidence="6">
    <location>
        <begin position="63"/>
        <end position="85"/>
    </location>
</feature>
<keyword evidence="4 6" id="KW-1133">Transmembrane helix</keyword>
<dbReference type="PANTHER" id="PTHR21716">
    <property type="entry name" value="TRANSMEMBRANE PROTEIN"/>
    <property type="match status" value="1"/>
</dbReference>
<name>A0A443IKH5_9BACI</name>
<dbReference type="GeneID" id="56392484"/>
<feature type="transmembrane region" description="Helical" evidence="6">
    <location>
        <begin position="254"/>
        <end position="281"/>
    </location>
</feature>
<evidence type="ECO:0000256" key="6">
    <source>
        <dbReference type="SAM" id="Phobius"/>
    </source>
</evidence>
<keyword evidence="3 6" id="KW-0812">Transmembrane</keyword>
<dbReference type="Pfam" id="PF01594">
    <property type="entry name" value="AI-2E_transport"/>
    <property type="match status" value="1"/>
</dbReference>
<dbReference type="GO" id="GO:0016020">
    <property type="term" value="C:membrane"/>
    <property type="evidence" value="ECO:0007669"/>
    <property type="project" value="UniProtKB-SubCell"/>
</dbReference>
<organism evidence="7 8">
    <name type="scientific">Siminovitchia fortis</name>
    <dbReference type="NCBI Taxonomy" id="254758"/>
    <lineage>
        <taxon>Bacteria</taxon>
        <taxon>Bacillati</taxon>
        <taxon>Bacillota</taxon>
        <taxon>Bacilli</taxon>
        <taxon>Bacillales</taxon>
        <taxon>Bacillaceae</taxon>
        <taxon>Siminovitchia</taxon>
    </lineage>
</organism>
<dbReference type="AlphaFoldDB" id="A0A443IKH5"/>
<evidence type="ECO:0000256" key="4">
    <source>
        <dbReference type="ARBA" id="ARBA00022989"/>
    </source>
</evidence>
<dbReference type="NCBIfam" id="TIGR02872">
    <property type="entry name" value="spore_ytvI"/>
    <property type="match status" value="1"/>
</dbReference>
<evidence type="ECO:0000256" key="5">
    <source>
        <dbReference type="ARBA" id="ARBA00023136"/>
    </source>
</evidence>
<dbReference type="OrthoDB" id="9774361at2"/>
<proteinExistence type="inferred from homology"/>
<comment type="caution">
    <text evidence="7">The sequence shown here is derived from an EMBL/GenBank/DDBJ whole genome shotgun (WGS) entry which is preliminary data.</text>
</comment>
<evidence type="ECO:0000256" key="3">
    <source>
        <dbReference type="ARBA" id="ARBA00022692"/>
    </source>
</evidence>
<evidence type="ECO:0000256" key="1">
    <source>
        <dbReference type="ARBA" id="ARBA00004141"/>
    </source>
</evidence>
<reference evidence="7" key="1">
    <citation type="submission" date="2018-12" db="EMBL/GenBank/DDBJ databases">
        <authorList>
            <person name="Sun L."/>
            <person name="Chen Z."/>
        </authorList>
    </citation>
    <scope>NUCLEOTIDE SEQUENCE [LARGE SCALE GENOMIC DNA]</scope>
    <source>
        <strain evidence="7">DSM 16012</strain>
    </source>
</reference>